<dbReference type="AlphaFoldDB" id="A0A840WDT6"/>
<dbReference type="PANTHER" id="PTHR23513:SF6">
    <property type="entry name" value="MAJOR FACILITATOR SUPERFAMILY ASSOCIATED DOMAIN-CONTAINING PROTEIN"/>
    <property type="match status" value="1"/>
</dbReference>
<feature type="compositionally biased region" description="Low complexity" evidence="7">
    <location>
        <begin position="439"/>
        <end position="453"/>
    </location>
</feature>
<reference evidence="10 11" key="1">
    <citation type="submission" date="2020-08" db="EMBL/GenBank/DDBJ databases">
        <title>Sequencing the genomes of 1000 actinobacteria strains.</title>
        <authorList>
            <person name="Klenk H.-P."/>
        </authorList>
    </citation>
    <scope>NUCLEOTIDE SEQUENCE [LARGE SCALE GENOMIC DNA]</scope>
    <source>
        <strain evidence="10 11">DSM 44598</strain>
    </source>
</reference>
<feature type="transmembrane region" description="Helical" evidence="8">
    <location>
        <begin position="21"/>
        <end position="42"/>
    </location>
</feature>
<dbReference type="InterPro" id="IPR010290">
    <property type="entry name" value="TM_effector"/>
</dbReference>
<dbReference type="SUPFAM" id="SSF103473">
    <property type="entry name" value="MFS general substrate transporter"/>
    <property type="match status" value="1"/>
</dbReference>
<dbReference type="PANTHER" id="PTHR23513">
    <property type="entry name" value="INTEGRAL MEMBRANE EFFLUX PROTEIN-RELATED"/>
    <property type="match status" value="1"/>
</dbReference>
<feature type="transmembrane region" description="Helical" evidence="8">
    <location>
        <begin position="235"/>
        <end position="256"/>
    </location>
</feature>
<dbReference type="Gene3D" id="1.20.1250.20">
    <property type="entry name" value="MFS general substrate transporter like domains"/>
    <property type="match status" value="1"/>
</dbReference>
<evidence type="ECO:0000313" key="11">
    <source>
        <dbReference type="Proteomes" id="UP000579647"/>
    </source>
</evidence>
<keyword evidence="3" id="KW-1003">Cell membrane</keyword>
<evidence type="ECO:0000256" key="4">
    <source>
        <dbReference type="ARBA" id="ARBA00022692"/>
    </source>
</evidence>
<dbReference type="PROSITE" id="PS50850">
    <property type="entry name" value="MFS"/>
    <property type="match status" value="1"/>
</dbReference>
<feature type="transmembrane region" description="Helical" evidence="8">
    <location>
        <begin position="298"/>
        <end position="317"/>
    </location>
</feature>
<feature type="region of interest" description="Disordered" evidence="7">
    <location>
        <begin position="423"/>
        <end position="453"/>
    </location>
</feature>
<dbReference type="InterPro" id="IPR036259">
    <property type="entry name" value="MFS_trans_sf"/>
</dbReference>
<evidence type="ECO:0000256" key="3">
    <source>
        <dbReference type="ARBA" id="ARBA00022475"/>
    </source>
</evidence>
<evidence type="ECO:0000256" key="8">
    <source>
        <dbReference type="SAM" id="Phobius"/>
    </source>
</evidence>
<feature type="transmembrane region" description="Helical" evidence="8">
    <location>
        <begin position="384"/>
        <end position="405"/>
    </location>
</feature>
<evidence type="ECO:0000256" key="7">
    <source>
        <dbReference type="SAM" id="MobiDB-lite"/>
    </source>
</evidence>
<evidence type="ECO:0000259" key="9">
    <source>
        <dbReference type="PROSITE" id="PS50850"/>
    </source>
</evidence>
<sequence length="453" mass="47130">MQKATRKPGLGRDFNRFWLGSLASNLGDGMMVIALPLVAAFLTNDPLLVSGLIAARFLPFLLFGLAAGVIVDRVDRVRLMIGTNLIRAVVLVALAGFIATGQATIWVLYAVMFTVMTCEVFYDLAGRALMPALAPAGTIDRANGRVEGGRTVTQDFAGGPLAGFLFVVFAFLPIAVNAGAYALGALVLLGLPLAVRRAPGHDDSGQDSAAKRPSPLADLREGFGFVFRGSSLGTILLFNLALNAAFTALSAVMVLLAQNHFGVPAALYGVFLGSSAVGALLGATTVGLLVARLGRFRLEVVFFTVTGLCFIGFGLAPNAYAAVAAWVLLGFVITASNIVMLGAIQLIVPGRQLGRVMSFVQVSGAAFGPIAALSAGFLGRVELYYVPLASGVLVLVSLALAVPALRRVVTEADRVEAAQIAAQVEPSAQAEPSEEAEQAEPSGQAEQAEPSEK</sequence>
<feature type="transmembrane region" description="Helical" evidence="8">
    <location>
        <begin position="84"/>
        <end position="109"/>
    </location>
</feature>
<comment type="caution">
    <text evidence="10">The sequence shown here is derived from an EMBL/GenBank/DDBJ whole genome shotgun (WGS) entry which is preliminary data.</text>
</comment>
<dbReference type="EMBL" id="JACHDO010000001">
    <property type="protein sequence ID" value="MBB5494342.1"/>
    <property type="molecule type" value="Genomic_DNA"/>
</dbReference>
<dbReference type="Pfam" id="PF05977">
    <property type="entry name" value="MFS_3"/>
    <property type="match status" value="1"/>
</dbReference>
<organism evidence="10 11">
    <name type="scientific">Nocardiopsis metallicus</name>
    <dbReference type="NCBI Taxonomy" id="179819"/>
    <lineage>
        <taxon>Bacteria</taxon>
        <taxon>Bacillati</taxon>
        <taxon>Actinomycetota</taxon>
        <taxon>Actinomycetes</taxon>
        <taxon>Streptosporangiales</taxon>
        <taxon>Nocardiopsidaceae</taxon>
        <taxon>Nocardiopsis</taxon>
    </lineage>
</organism>
<feature type="transmembrane region" description="Helical" evidence="8">
    <location>
        <begin position="356"/>
        <end position="378"/>
    </location>
</feature>
<evidence type="ECO:0000313" key="10">
    <source>
        <dbReference type="EMBL" id="MBB5494342.1"/>
    </source>
</evidence>
<feature type="transmembrane region" description="Helical" evidence="8">
    <location>
        <begin position="48"/>
        <end position="72"/>
    </location>
</feature>
<protein>
    <submittedName>
        <fullName evidence="10">MFS family permease</fullName>
    </submittedName>
</protein>
<dbReference type="CDD" id="cd06173">
    <property type="entry name" value="MFS_MefA_like"/>
    <property type="match status" value="1"/>
</dbReference>
<evidence type="ECO:0000256" key="2">
    <source>
        <dbReference type="ARBA" id="ARBA00022448"/>
    </source>
</evidence>
<keyword evidence="6 8" id="KW-0472">Membrane</keyword>
<keyword evidence="2" id="KW-0813">Transport</keyword>
<feature type="domain" description="Major facilitator superfamily (MFS) profile" evidence="9">
    <location>
        <begin position="217"/>
        <end position="453"/>
    </location>
</feature>
<dbReference type="RefSeq" id="WP_184367692.1">
    <property type="nucleotide sequence ID" value="NZ_BAAAKM010000059.1"/>
</dbReference>
<keyword evidence="4 8" id="KW-0812">Transmembrane</keyword>
<accession>A0A840WDT6</accession>
<dbReference type="GO" id="GO:0022857">
    <property type="term" value="F:transmembrane transporter activity"/>
    <property type="evidence" value="ECO:0007669"/>
    <property type="project" value="InterPro"/>
</dbReference>
<dbReference type="GO" id="GO:0005886">
    <property type="term" value="C:plasma membrane"/>
    <property type="evidence" value="ECO:0007669"/>
    <property type="project" value="UniProtKB-SubCell"/>
</dbReference>
<evidence type="ECO:0000256" key="5">
    <source>
        <dbReference type="ARBA" id="ARBA00022989"/>
    </source>
</evidence>
<dbReference type="Proteomes" id="UP000579647">
    <property type="component" value="Unassembled WGS sequence"/>
</dbReference>
<dbReference type="InterPro" id="IPR020846">
    <property type="entry name" value="MFS_dom"/>
</dbReference>
<gene>
    <name evidence="10" type="ORF">HNR07_005479</name>
</gene>
<proteinExistence type="predicted"/>
<evidence type="ECO:0000256" key="6">
    <source>
        <dbReference type="ARBA" id="ARBA00023136"/>
    </source>
</evidence>
<keyword evidence="11" id="KW-1185">Reference proteome</keyword>
<evidence type="ECO:0000256" key="1">
    <source>
        <dbReference type="ARBA" id="ARBA00004651"/>
    </source>
</evidence>
<feature type="transmembrane region" description="Helical" evidence="8">
    <location>
        <begin position="323"/>
        <end position="344"/>
    </location>
</feature>
<comment type="subcellular location">
    <subcellularLocation>
        <location evidence="1">Cell membrane</location>
        <topology evidence="1">Multi-pass membrane protein</topology>
    </subcellularLocation>
</comment>
<keyword evidence="5 8" id="KW-1133">Transmembrane helix</keyword>
<feature type="transmembrane region" description="Helical" evidence="8">
    <location>
        <begin position="164"/>
        <end position="191"/>
    </location>
</feature>
<feature type="transmembrane region" description="Helical" evidence="8">
    <location>
        <begin position="268"/>
        <end position="291"/>
    </location>
</feature>
<name>A0A840WDT6_9ACTN</name>